<evidence type="ECO:0000313" key="1">
    <source>
        <dbReference type="EMBL" id="GAA4472602.1"/>
    </source>
</evidence>
<dbReference type="InterPro" id="IPR008930">
    <property type="entry name" value="Terpenoid_cyclase/PrenylTrfase"/>
</dbReference>
<proteinExistence type="predicted"/>
<dbReference type="CDD" id="cd00688">
    <property type="entry name" value="ISOPREN_C2_like"/>
    <property type="match status" value="1"/>
</dbReference>
<dbReference type="SUPFAM" id="SSF48239">
    <property type="entry name" value="Terpenoid cyclases/Protein prenyltransferases"/>
    <property type="match status" value="1"/>
</dbReference>
<dbReference type="RefSeq" id="WP_345328335.1">
    <property type="nucleotide sequence ID" value="NZ_BAABGA010000120.1"/>
</dbReference>
<dbReference type="EMBL" id="BAABGA010000120">
    <property type="protein sequence ID" value="GAA4472602.1"/>
    <property type="molecule type" value="Genomic_DNA"/>
</dbReference>
<protein>
    <submittedName>
        <fullName evidence="1">Terpene cyclase/mutase family protein</fullName>
    </submittedName>
</protein>
<organism evidence="1 2">
    <name type="scientific">Novipirellula rosea</name>
    <dbReference type="NCBI Taxonomy" id="1031540"/>
    <lineage>
        <taxon>Bacteria</taxon>
        <taxon>Pseudomonadati</taxon>
        <taxon>Planctomycetota</taxon>
        <taxon>Planctomycetia</taxon>
        <taxon>Pirellulales</taxon>
        <taxon>Pirellulaceae</taxon>
        <taxon>Novipirellula</taxon>
    </lineage>
</organism>
<name>A0ABP8NSW4_9BACT</name>
<keyword evidence="2" id="KW-1185">Reference proteome</keyword>
<dbReference type="Proteomes" id="UP001500840">
    <property type="component" value="Unassembled WGS sequence"/>
</dbReference>
<accession>A0ABP8NSW4</accession>
<evidence type="ECO:0000313" key="2">
    <source>
        <dbReference type="Proteomes" id="UP001500840"/>
    </source>
</evidence>
<sequence>MMRLFAGLFCFTTTVFSAIFPVLAETPLDAKIQRSAAKGIEFLKNRGQADDGSFSGETGAAVTALCVNAILQHRPQAINDPVIQKALAFISSKFQADGGIYATGSSHQNYETSVAIGALVRANKDGRYDSALKRAETFLKGLQWDEGEGIESSDPSYGGAGYGSHKRPDLSNTSFFIDALRDLGNEADDESLQKALKFVVRSQNLANEGNDTPHADEVNDGGFYYTPAAGGESQAGAAEGGGLRSYGSMTYAGLKSMIFAGVSADDPRVLAAMDFIRKHYSLDSNPGMGQAGLYYYYHTFAKALDAADVEVLDDASGTPHPWREELANHLIAEQQPDGSWVNKQSERWMEGDRQLVTAYALLALAYCRE</sequence>
<gene>
    <name evidence="1" type="ORF">GCM10023156_69390</name>
</gene>
<comment type="caution">
    <text evidence="1">The sequence shown here is derived from an EMBL/GenBank/DDBJ whole genome shotgun (WGS) entry which is preliminary data.</text>
</comment>
<reference evidence="2" key="1">
    <citation type="journal article" date="2019" name="Int. J. Syst. Evol. Microbiol.">
        <title>The Global Catalogue of Microorganisms (GCM) 10K type strain sequencing project: providing services to taxonomists for standard genome sequencing and annotation.</title>
        <authorList>
            <consortium name="The Broad Institute Genomics Platform"/>
            <consortium name="The Broad Institute Genome Sequencing Center for Infectious Disease"/>
            <person name="Wu L."/>
            <person name="Ma J."/>
        </authorList>
    </citation>
    <scope>NUCLEOTIDE SEQUENCE [LARGE SCALE GENOMIC DNA]</scope>
    <source>
        <strain evidence="2">JCM 17759</strain>
    </source>
</reference>
<dbReference type="Gene3D" id="1.50.10.20">
    <property type="match status" value="2"/>
</dbReference>